<dbReference type="KEGG" id="cmiu:B1H56_03405"/>
<gene>
    <name evidence="2" type="ORF">HMPREF3293_02387</name>
</gene>
<dbReference type="Gene3D" id="3.30.1230.10">
    <property type="entry name" value="YlxR-like"/>
    <property type="match status" value="1"/>
</dbReference>
<evidence type="ECO:0000313" key="3">
    <source>
        <dbReference type="Proteomes" id="UP000070366"/>
    </source>
</evidence>
<dbReference type="PANTHER" id="PTHR34215:SF1">
    <property type="entry name" value="YLXR DOMAIN-CONTAINING PROTEIN"/>
    <property type="match status" value="1"/>
</dbReference>
<sequence length="101" mass="11570">MTRIRRKTNKKVVGLNKKQPVRMCVACRAGKPKRELVRLVRTKEGMLSVDETGKAQGRGAYVCADEACIEKAKKIFPKVMRCEMDETIYEKLMRIACRHGK</sequence>
<dbReference type="SUPFAM" id="SSF64376">
    <property type="entry name" value="YlxR-like"/>
    <property type="match status" value="1"/>
</dbReference>
<dbReference type="InterPro" id="IPR007393">
    <property type="entry name" value="YlxR_dom"/>
</dbReference>
<name>A0A136Q395_9FIRM</name>
<dbReference type="EMBL" id="LSZW01000063">
    <property type="protein sequence ID" value="KXK65129.1"/>
    <property type="molecule type" value="Genomic_DNA"/>
</dbReference>
<dbReference type="NCBIfam" id="NF047356">
    <property type="entry name" value="RNA_bind_RnpM"/>
    <property type="match status" value="1"/>
</dbReference>
<organism evidence="2 3">
    <name type="scientific">Christensenella minuta</name>
    <dbReference type="NCBI Taxonomy" id="626937"/>
    <lineage>
        <taxon>Bacteria</taxon>
        <taxon>Bacillati</taxon>
        <taxon>Bacillota</taxon>
        <taxon>Clostridia</taxon>
        <taxon>Christensenellales</taxon>
        <taxon>Christensenellaceae</taxon>
        <taxon>Christensenella</taxon>
    </lineage>
</organism>
<dbReference type="Proteomes" id="UP000070366">
    <property type="component" value="Unassembled WGS sequence"/>
</dbReference>
<feature type="domain" description="YlxR" evidence="1">
    <location>
        <begin position="22"/>
        <end position="93"/>
    </location>
</feature>
<dbReference type="AlphaFoldDB" id="A0A136Q395"/>
<dbReference type="OrthoDB" id="9813251at2"/>
<comment type="caution">
    <text evidence="2">The sequence shown here is derived from an EMBL/GenBank/DDBJ whole genome shotgun (WGS) entry which is preliminary data.</text>
</comment>
<reference evidence="2 3" key="1">
    <citation type="submission" date="2016-02" db="EMBL/GenBank/DDBJ databases">
        <authorList>
            <person name="Wen L."/>
            <person name="He K."/>
            <person name="Yang H."/>
        </authorList>
    </citation>
    <scope>NUCLEOTIDE SEQUENCE [LARGE SCALE GENOMIC DNA]</scope>
    <source>
        <strain evidence="2 3">DSM 22607</strain>
    </source>
</reference>
<dbReference type="InterPro" id="IPR035931">
    <property type="entry name" value="YlxR-like_sf"/>
</dbReference>
<keyword evidence="3" id="KW-1185">Reference proteome</keyword>
<dbReference type="Pfam" id="PF04296">
    <property type="entry name" value="YlxR"/>
    <property type="match status" value="1"/>
</dbReference>
<protein>
    <recommendedName>
        <fullName evidence="1">YlxR domain-containing protein</fullName>
    </recommendedName>
</protein>
<dbReference type="STRING" id="626937.HMPREF3293_02387"/>
<dbReference type="PANTHER" id="PTHR34215">
    <property type="entry name" value="BLL0784 PROTEIN"/>
    <property type="match status" value="1"/>
</dbReference>
<evidence type="ECO:0000313" key="2">
    <source>
        <dbReference type="EMBL" id="KXK65129.1"/>
    </source>
</evidence>
<proteinExistence type="predicted"/>
<accession>A0A136Q395</accession>
<dbReference type="InterPro" id="IPR037465">
    <property type="entry name" value="YlxR"/>
</dbReference>
<evidence type="ECO:0000259" key="1">
    <source>
        <dbReference type="Pfam" id="PF04296"/>
    </source>
</evidence>